<comment type="caution">
    <text evidence="2">The sequence shown here is derived from an EMBL/GenBank/DDBJ whole genome shotgun (WGS) entry which is preliminary data.</text>
</comment>
<comment type="similarity">
    <text evidence="1">Belongs to the RutC family.</text>
</comment>
<proteinExistence type="inferred from homology"/>
<dbReference type="InterPro" id="IPR006175">
    <property type="entry name" value="YjgF/YER057c/UK114"/>
</dbReference>
<reference evidence="2" key="1">
    <citation type="submission" date="2020-10" db="EMBL/GenBank/DDBJ databases">
        <title>Ca. Dormibacterota MAGs.</title>
        <authorList>
            <person name="Montgomery K."/>
        </authorList>
    </citation>
    <scope>NUCLEOTIDE SEQUENCE [LARGE SCALE GENOMIC DNA]</scope>
    <source>
        <strain evidence="2">SC8812_S17_10</strain>
    </source>
</reference>
<sequence length="131" mass="13648">MTLERLQPEGLPRTAYSQVVVGSGGRLVFVSGQVSVDEQGQVVAPGDLAGQARQAHANLQLALKGAGATLADVTKLTTYVVAFRPDQLSVIREARAAVFQSGESPASTLVGVQALAAPEFLIEVEAYAVLD</sequence>
<gene>
    <name evidence="2" type="ORF">JF922_13740</name>
</gene>
<dbReference type="SUPFAM" id="SSF55298">
    <property type="entry name" value="YjgF-like"/>
    <property type="match status" value="1"/>
</dbReference>
<evidence type="ECO:0000256" key="1">
    <source>
        <dbReference type="ARBA" id="ARBA00010552"/>
    </source>
</evidence>
<keyword evidence="3" id="KW-1185">Reference proteome</keyword>
<dbReference type="Proteomes" id="UP000612893">
    <property type="component" value="Unassembled WGS sequence"/>
</dbReference>
<dbReference type="RefSeq" id="WP_338202550.1">
    <property type="nucleotide sequence ID" value="NZ_JAEKNR010000142.1"/>
</dbReference>
<dbReference type="Gene3D" id="3.30.1330.40">
    <property type="entry name" value="RutC-like"/>
    <property type="match status" value="1"/>
</dbReference>
<dbReference type="EMBL" id="JAEKNR010000142">
    <property type="protein sequence ID" value="MBJ7599125.1"/>
    <property type="molecule type" value="Genomic_DNA"/>
</dbReference>
<dbReference type="PANTHER" id="PTHR11803:SF58">
    <property type="entry name" value="PROTEIN HMF1-RELATED"/>
    <property type="match status" value="1"/>
</dbReference>
<dbReference type="Pfam" id="PF01042">
    <property type="entry name" value="Ribonuc_L-PSP"/>
    <property type="match status" value="1"/>
</dbReference>
<organism evidence="2 3">
    <name type="scientific">Candidatus Nephthysia bennettiae</name>
    <dbReference type="NCBI Taxonomy" id="3127016"/>
    <lineage>
        <taxon>Bacteria</taxon>
        <taxon>Bacillati</taxon>
        <taxon>Candidatus Dormiibacterota</taxon>
        <taxon>Candidatus Dormibacteria</taxon>
        <taxon>Candidatus Dormibacterales</taxon>
        <taxon>Candidatus Dormibacteraceae</taxon>
        <taxon>Candidatus Nephthysia</taxon>
    </lineage>
</organism>
<dbReference type="AlphaFoldDB" id="A0A934K671"/>
<dbReference type="InterPro" id="IPR035959">
    <property type="entry name" value="RutC-like_sf"/>
</dbReference>
<dbReference type="PANTHER" id="PTHR11803">
    <property type="entry name" value="2-IMINOBUTANOATE/2-IMINOPROPANOATE DEAMINASE RIDA"/>
    <property type="match status" value="1"/>
</dbReference>
<protein>
    <submittedName>
        <fullName evidence="2">RidA family protein</fullName>
    </submittedName>
</protein>
<dbReference type="CDD" id="cd00448">
    <property type="entry name" value="YjgF_YER057c_UK114_family"/>
    <property type="match status" value="1"/>
</dbReference>
<name>A0A934K671_9BACT</name>
<evidence type="ECO:0000313" key="2">
    <source>
        <dbReference type="EMBL" id="MBJ7599125.1"/>
    </source>
</evidence>
<accession>A0A934K671</accession>
<evidence type="ECO:0000313" key="3">
    <source>
        <dbReference type="Proteomes" id="UP000612893"/>
    </source>
</evidence>